<accession>A0A0E0DNK3</accession>
<keyword evidence="2" id="KW-1185">Reference proteome</keyword>
<dbReference type="EnsemblPlants" id="OMERI05G07060.1">
    <property type="protein sequence ID" value="OMERI05G07060.1"/>
    <property type="gene ID" value="OMERI05G07060"/>
</dbReference>
<dbReference type="Gramene" id="OMERI05G07060.1">
    <property type="protein sequence ID" value="OMERI05G07060.1"/>
    <property type="gene ID" value="OMERI05G07060"/>
</dbReference>
<sequence>MAIPRTKACDGVSGRAAEAAFTALSSSSWSPLLVGAMRARWEWAGWRRLDAVREEAKSG</sequence>
<evidence type="ECO:0000313" key="1">
    <source>
        <dbReference type="EnsemblPlants" id="OMERI05G07060.1"/>
    </source>
</evidence>
<proteinExistence type="predicted"/>
<name>A0A0E0DNK3_9ORYZ</name>
<dbReference type="HOGENOM" id="CLU_192486_0_0_1"/>
<reference evidence="1" key="1">
    <citation type="submission" date="2015-04" db="UniProtKB">
        <authorList>
            <consortium name="EnsemblPlants"/>
        </authorList>
    </citation>
    <scope>IDENTIFICATION</scope>
</reference>
<reference evidence="1" key="2">
    <citation type="submission" date="2018-05" db="EMBL/GenBank/DDBJ databases">
        <title>OmerRS3 (Oryza meridionalis Reference Sequence Version 3).</title>
        <authorList>
            <person name="Zhang J."/>
            <person name="Kudrna D."/>
            <person name="Lee S."/>
            <person name="Talag J."/>
            <person name="Welchert J."/>
            <person name="Wing R.A."/>
        </authorList>
    </citation>
    <scope>NUCLEOTIDE SEQUENCE [LARGE SCALE GENOMIC DNA]</scope>
    <source>
        <strain evidence="1">cv. OR44</strain>
    </source>
</reference>
<dbReference type="AlphaFoldDB" id="A0A0E0DNK3"/>
<dbReference type="Proteomes" id="UP000008021">
    <property type="component" value="Chromosome 5"/>
</dbReference>
<organism evidence="1">
    <name type="scientific">Oryza meridionalis</name>
    <dbReference type="NCBI Taxonomy" id="40149"/>
    <lineage>
        <taxon>Eukaryota</taxon>
        <taxon>Viridiplantae</taxon>
        <taxon>Streptophyta</taxon>
        <taxon>Embryophyta</taxon>
        <taxon>Tracheophyta</taxon>
        <taxon>Spermatophyta</taxon>
        <taxon>Magnoliopsida</taxon>
        <taxon>Liliopsida</taxon>
        <taxon>Poales</taxon>
        <taxon>Poaceae</taxon>
        <taxon>BOP clade</taxon>
        <taxon>Oryzoideae</taxon>
        <taxon>Oryzeae</taxon>
        <taxon>Oryzinae</taxon>
        <taxon>Oryza</taxon>
    </lineage>
</organism>
<evidence type="ECO:0000313" key="2">
    <source>
        <dbReference type="Proteomes" id="UP000008021"/>
    </source>
</evidence>
<protein>
    <submittedName>
        <fullName evidence="1">Uncharacterized protein</fullName>
    </submittedName>
</protein>